<evidence type="ECO:0000256" key="2">
    <source>
        <dbReference type="ARBA" id="ARBA00022723"/>
    </source>
</evidence>
<dbReference type="InterPro" id="IPR011611">
    <property type="entry name" value="PfkB_dom"/>
</dbReference>
<protein>
    <recommendedName>
        <fullName evidence="8">Carbohydrate kinase PfkB domain-containing protein</fullName>
    </recommendedName>
</protein>
<evidence type="ECO:0000256" key="5">
    <source>
        <dbReference type="ARBA" id="ARBA00023211"/>
    </source>
</evidence>
<dbReference type="Proteomes" id="UP001143981">
    <property type="component" value="Unassembled WGS sequence"/>
</dbReference>
<dbReference type="CDD" id="cd01941">
    <property type="entry name" value="YeiC_kinase_like"/>
    <property type="match status" value="1"/>
</dbReference>
<comment type="caution">
    <text evidence="9">The sequence shown here is derived from an EMBL/GenBank/DDBJ whole genome shotgun (WGS) entry which is preliminary data.</text>
</comment>
<dbReference type="InterPro" id="IPR007342">
    <property type="entry name" value="PsuG"/>
</dbReference>
<evidence type="ECO:0000313" key="9">
    <source>
        <dbReference type="EMBL" id="KAJ1734537.1"/>
    </source>
</evidence>
<gene>
    <name evidence="9" type="ORF">LPJ61_001023</name>
</gene>
<organism evidence="9 10">
    <name type="scientific">Coemansia biformis</name>
    <dbReference type="NCBI Taxonomy" id="1286918"/>
    <lineage>
        <taxon>Eukaryota</taxon>
        <taxon>Fungi</taxon>
        <taxon>Fungi incertae sedis</taxon>
        <taxon>Zoopagomycota</taxon>
        <taxon>Kickxellomycotina</taxon>
        <taxon>Kickxellomycetes</taxon>
        <taxon>Kickxellales</taxon>
        <taxon>Kickxellaceae</taxon>
        <taxon>Coemansia</taxon>
    </lineage>
</organism>
<dbReference type="InterPro" id="IPR029056">
    <property type="entry name" value="Ribokinase-like"/>
</dbReference>
<accession>A0A9W8D001</accession>
<evidence type="ECO:0000256" key="6">
    <source>
        <dbReference type="ARBA" id="ARBA00023239"/>
    </source>
</evidence>
<dbReference type="Gene3D" id="3.40.1790.10">
    <property type="entry name" value="Indigoidine synthase domain"/>
    <property type="match status" value="1"/>
</dbReference>
<dbReference type="SUPFAM" id="SSF53613">
    <property type="entry name" value="Ribokinase-like"/>
    <property type="match status" value="1"/>
</dbReference>
<keyword evidence="5" id="KW-0464">Manganese</keyword>
<dbReference type="PROSITE" id="PS00584">
    <property type="entry name" value="PFKB_KINASES_2"/>
    <property type="match status" value="1"/>
</dbReference>
<evidence type="ECO:0000313" key="10">
    <source>
        <dbReference type="Proteomes" id="UP001143981"/>
    </source>
</evidence>
<keyword evidence="3" id="KW-0418">Kinase</keyword>
<dbReference type="Gene3D" id="3.40.1190.20">
    <property type="match status" value="1"/>
</dbReference>
<keyword evidence="6" id="KW-0456">Lyase</keyword>
<sequence>MRAFSGAGRLSAFSGRRVRRLSSTRRALSSLLCLSQQVKEALANGEPVVALESTIISHGMPYPQNVETAREVEAIVSAHGATPATVALIDGRLRVGLGDEELVRIGRGAEPVTKTSRRDMAAVLSQRVLGATTVSGTMIAAHLAGIRIFATGGIGGVHRGAEATLDVSADLTELGRTPVAVVCAGAKAILDLPKTLEYLETQGVPVVAYGNGGEFPAFYSAHSGLRAPWCLDTPAQVAQMVKSSTELGLQSGMVVAVPIPAEHAQAGAEIERAVDIAVGESNARGVTGKECTPFLLRRVAELTQGASLVANIALVKNNARVASQIAGSLAAMDRQPRPYSTRAGPGIGAQVTAGAATDARTQRPLLVVGGAAVDIASQIDSASGAGVTTATSYPGTVLTSVGGVGQNIARAARLLGATTALVSALGQDAYGQTIASELATIGVDTRFLQYPGGGARTAVYSALHGPDGDLVAAVADMAINGMVSEQHIEDAFRVLNPCVVGLDANMSALASANVLMLAHTCGSCVVFEPTSVPKCTSVLGALSAIKRTGAMPAADRLVHVVTPNQLELRRLAEAAVALGLVASESAADAVDEVAEHSYALDAGVIRDALTLFPLFPVLIVKLGKEGAAVVSPSPKDRSKPVVRHMPPLVPARIANSNGAGDSLVGAVLAMLHRRQTLLTRDGHVDITPRDIDSIVRRAQRASILALESTSAISDRLDPKLIDED</sequence>
<dbReference type="AlphaFoldDB" id="A0A9W8D001"/>
<evidence type="ECO:0000256" key="1">
    <source>
        <dbReference type="ARBA" id="ARBA00022679"/>
    </source>
</evidence>
<evidence type="ECO:0000256" key="7">
    <source>
        <dbReference type="ARBA" id="ARBA00023295"/>
    </source>
</evidence>
<dbReference type="OrthoDB" id="198885at2759"/>
<dbReference type="GO" id="GO:0005737">
    <property type="term" value="C:cytoplasm"/>
    <property type="evidence" value="ECO:0007669"/>
    <property type="project" value="TreeGrafter"/>
</dbReference>
<feature type="domain" description="Carbohydrate kinase PfkB" evidence="8">
    <location>
        <begin position="389"/>
        <end position="713"/>
    </location>
</feature>
<dbReference type="GO" id="GO:0004730">
    <property type="term" value="F:pseudouridylate synthase activity"/>
    <property type="evidence" value="ECO:0007669"/>
    <property type="project" value="InterPro"/>
</dbReference>
<keyword evidence="2" id="KW-0479">Metal-binding</keyword>
<dbReference type="HAMAP" id="MF_01876">
    <property type="entry name" value="PsiMP_glycosidase"/>
    <property type="match status" value="1"/>
</dbReference>
<keyword evidence="7" id="KW-0326">Glycosidase</keyword>
<dbReference type="InterPro" id="IPR022830">
    <property type="entry name" value="Indigdn_synthA-like"/>
</dbReference>
<keyword evidence="1" id="KW-0808">Transferase</keyword>
<evidence type="ECO:0000256" key="3">
    <source>
        <dbReference type="ARBA" id="ARBA00022777"/>
    </source>
</evidence>
<keyword evidence="10" id="KW-1185">Reference proteome</keyword>
<dbReference type="GO" id="GO:0016798">
    <property type="term" value="F:hydrolase activity, acting on glycosyl bonds"/>
    <property type="evidence" value="ECO:0007669"/>
    <property type="project" value="UniProtKB-KW"/>
</dbReference>
<dbReference type="Pfam" id="PF04227">
    <property type="entry name" value="Indigoidine_A"/>
    <property type="match status" value="1"/>
</dbReference>
<evidence type="ECO:0000256" key="4">
    <source>
        <dbReference type="ARBA" id="ARBA00022801"/>
    </source>
</evidence>
<name>A0A9W8D001_9FUNG</name>
<proteinExistence type="inferred from homology"/>
<dbReference type="GO" id="GO:0046872">
    <property type="term" value="F:metal ion binding"/>
    <property type="evidence" value="ECO:0007669"/>
    <property type="project" value="UniProtKB-KW"/>
</dbReference>
<keyword evidence="4" id="KW-0378">Hydrolase</keyword>
<dbReference type="GO" id="GO:0016301">
    <property type="term" value="F:kinase activity"/>
    <property type="evidence" value="ECO:0007669"/>
    <property type="project" value="UniProtKB-KW"/>
</dbReference>
<dbReference type="Pfam" id="PF00294">
    <property type="entry name" value="PfkB"/>
    <property type="match status" value="1"/>
</dbReference>
<dbReference type="PANTHER" id="PTHR42909:SF1">
    <property type="entry name" value="CARBOHYDRATE KINASE PFKB DOMAIN-CONTAINING PROTEIN"/>
    <property type="match status" value="1"/>
</dbReference>
<dbReference type="SUPFAM" id="SSF110581">
    <property type="entry name" value="Indigoidine synthase A-like"/>
    <property type="match status" value="1"/>
</dbReference>
<dbReference type="EMBL" id="JANBOI010000069">
    <property type="protein sequence ID" value="KAJ1734537.1"/>
    <property type="molecule type" value="Genomic_DNA"/>
</dbReference>
<dbReference type="PANTHER" id="PTHR42909">
    <property type="entry name" value="ZGC:136858"/>
    <property type="match status" value="1"/>
</dbReference>
<evidence type="ECO:0000259" key="8">
    <source>
        <dbReference type="Pfam" id="PF00294"/>
    </source>
</evidence>
<dbReference type="InterPro" id="IPR002173">
    <property type="entry name" value="Carboh/pur_kinase_PfkB_CS"/>
</dbReference>
<reference evidence="9" key="1">
    <citation type="submission" date="2022-07" db="EMBL/GenBank/DDBJ databases">
        <title>Phylogenomic reconstructions and comparative analyses of Kickxellomycotina fungi.</title>
        <authorList>
            <person name="Reynolds N.K."/>
            <person name="Stajich J.E."/>
            <person name="Barry K."/>
            <person name="Grigoriev I.V."/>
            <person name="Crous P."/>
            <person name="Smith M.E."/>
        </authorList>
    </citation>
    <scope>NUCLEOTIDE SEQUENCE</scope>
    <source>
        <strain evidence="9">BCRC 34381</strain>
    </source>
</reference>